<proteinExistence type="predicted"/>
<dbReference type="SUPFAM" id="SSF49265">
    <property type="entry name" value="Fibronectin type III"/>
    <property type="match status" value="1"/>
</dbReference>
<dbReference type="Proteomes" id="UP001589832">
    <property type="component" value="Unassembled WGS sequence"/>
</dbReference>
<name>A0ABV6QA80_9FLAO</name>
<dbReference type="PROSITE" id="PS51257">
    <property type="entry name" value="PROKAR_LIPOPROTEIN"/>
    <property type="match status" value="1"/>
</dbReference>
<dbReference type="InterPro" id="IPR013783">
    <property type="entry name" value="Ig-like_fold"/>
</dbReference>
<dbReference type="EMBL" id="JBHLTQ010000005">
    <property type="protein sequence ID" value="MFC0605189.1"/>
    <property type="molecule type" value="Genomic_DNA"/>
</dbReference>
<gene>
    <name evidence="1" type="ORF">ACFFGA_11530</name>
</gene>
<protein>
    <recommendedName>
        <fullName evidence="3">Fibronectin type-III domain-containing protein</fullName>
    </recommendedName>
</protein>
<evidence type="ECO:0008006" key="3">
    <source>
        <dbReference type="Google" id="ProtNLM"/>
    </source>
</evidence>
<dbReference type="RefSeq" id="WP_386064101.1">
    <property type="nucleotide sequence ID" value="NZ_JBHLTQ010000005.1"/>
</dbReference>
<comment type="caution">
    <text evidence="1">The sequence shown here is derived from an EMBL/GenBank/DDBJ whole genome shotgun (WGS) entry which is preliminary data.</text>
</comment>
<reference evidence="1 2" key="1">
    <citation type="submission" date="2024-09" db="EMBL/GenBank/DDBJ databases">
        <authorList>
            <person name="Sun Q."/>
            <person name="Mori K."/>
        </authorList>
    </citation>
    <scope>NUCLEOTIDE SEQUENCE [LARGE SCALE GENOMIC DNA]</scope>
    <source>
        <strain evidence="1 2">NCAIM B.02481</strain>
    </source>
</reference>
<evidence type="ECO:0000313" key="1">
    <source>
        <dbReference type="EMBL" id="MFC0605189.1"/>
    </source>
</evidence>
<sequence>MRRVSFLFCLVVLMYGCKDTTDDISDNNGNGAQDPPDGVQLIFPFEGSLCNEGLNITPTESTVNFEWEPNDNALSYKLSVKNLDTDIITEYFTEDFIMPITLQRSQAYRWVVEYDIQDETKTSATWNFYNAGPGEQTYAPFPAEVTSPSMAEAISATNAVNLQWSGSDVDNDIVDYDVYFGMENPPDIHTSDISTSQLTVSVSPGNIYYWYVVTHDSAGNSSDSGVYQFRVLD</sequence>
<organism evidence="1 2">
    <name type="scientific">Winogradskyella pulchriflava</name>
    <dbReference type="NCBI Taxonomy" id="1110688"/>
    <lineage>
        <taxon>Bacteria</taxon>
        <taxon>Pseudomonadati</taxon>
        <taxon>Bacteroidota</taxon>
        <taxon>Flavobacteriia</taxon>
        <taxon>Flavobacteriales</taxon>
        <taxon>Flavobacteriaceae</taxon>
        <taxon>Winogradskyella</taxon>
    </lineage>
</organism>
<accession>A0ABV6QA80</accession>
<dbReference type="InterPro" id="IPR036116">
    <property type="entry name" value="FN3_sf"/>
</dbReference>
<evidence type="ECO:0000313" key="2">
    <source>
        <dbReference type="Proteomes" id="UP001589832"/>
    </source>
</evidence>
<keyword evidence="2" id="KW-1185">Reference proteome</keyword>
<dbReference type="Gene3D" id="2.60.40.10">
    <property type="entry name" value="Immunoglobulins"/>
    <property type="match status" value="1"/>
</dbReference>